<dbReference type="SUPFAM" id="SSF56112">
    <property type="entry name" value="Protein kinase-like (PK-like)"/>
    <property type="match status" value="1"/>
</dbReference>
<evidence type="ECO:0000256" key="4">
    <source>
        <dbReference type="ARBA" id="ARBA00022840"/>
    </source>
</evidence>
<dbReference type="AlphaFoldDB" id="A0AAN5CGB3"/>
<organism evidence="6 7">
    <name type="scientific">Pristionchus mayeri</name>
    <dbReference type="NCBI Taxonomy" id="1317129"/>
    <lineage>
        <taxon>Eukaryota</taxon>
        <taxon>Metazoa</taxon>
        <taxon>Ecdysozoa</taxon>
        <taxon>Nematoda</taxon>
        <taxon>Chromadorea</taxon>
        <taxon>Rhabditida</taxon>
        <taxon>Rhabditina</taxon>
        <taxon>Diplogasteromorpha</taxon>
        <taxon>Diplogasteroidea</taxon>
        <taxon>Neodiplogasteridae</taxon>
        <taxon>Pristionchus</taxon>
    </lineage>
</organism>
<dbReference type="PANTHER" id="PTHR11042">
    <property type="entry name" value="EUKARYOTIC TRANSLATION INITIATION FACTOR 2-ALPHA KINASE EIF2-ALPHA KINASE -RELATED"/>
    <property type="match status" value="1"/>
</dbReference>
<keyword evidence="7" id="KW-1185">Reference proteome</keyword>
<accession>A0AAN5CGB3</accession>
<feature type="domain" description="Protein kinase" evidence="5">
    <location>
        <begin position="1"/>
        <end position="97"/>
    </location>
</feature>
<evidence type="ECO:0000256" key="3">
    <source>
        <dbReference type="ARBA" id="ARBA00022777"/>
    </source>
</evidence>
<gene>
    <name evidence="6" type="ORF">PMAYCL1PPCAC_13352</name>
</gene>
<dbReference type="InterPro" id="IPR011009">
    <property type="entry name" value="Kinase-like_dom_sf"/>
</dbReference>
<dbReference type="GO" id="GO:0005524">
    <property type="term" value="F:ATP binding"/>
    <property type="evidence" value="ECO:0007669"/>
    <property type="project" value="UniProtKB-KW"/>
</dbReference>
<evidence type="ECO:0000259" key="5">
    <source>
        <dbReference type="PROSITE" id="PS50011"/>
    </source>
</evidence>
<dbReference type="Proteomes" id="UP001328107">
    <property type="component" value="Unassembled WGS sequence"/>
</dbReference>
<keyword evidence="3" id="KW-0418">Kinase</keyword>
<keyword evidence="1" id="KW-0808">Transferase</keyword>
<evidence type="ECO:0000256" key="1">
    <source>
        <dbReference type="ARBA" id="ARBA00022679"/>
    </source>
</evidence>
<evidence type="ECO:0000313" key="7">
    <source>
        <dbReference type="Proteomes" id="UP001328107"/>
    </source>
</evidence>
<dbReference type="GO" id="GO:0004694">
    <property type="term" value="F:eukaryotic translation initiation factor 2alpha kinase activity"/>
    <property type="evidence" value="ECO:0007669"/>
    <property type="project" value="TreeGrafter"/>
</dbReference>
<dbReference type="GO" id="GO:0005737">
    <property type="term" value="C:cytoplasm"/>
    <property type="evidence" value="ECO:0007669"/>
    <property type="project" value="TreeGrafter"/>
</dbReference>
<dbReference type="Gene3D" id="1.10.510.10">
    <property type="entry name" value="Transferase(Phosphotransferase) domain 1"/>
    <property type="match status" value="1"/>
</dbReference>
<evidence type="ECO:0000313" key="6">
    <source>
        <dbReference type="EMBL" id="GMR43157.1"/>
    </source>
</evidence>
<dbReference type="PANTHER" id="PTHR11042:SF91">
    <property type="entry name" value="EUKARYOTIC TRANSLATION INITIATION FACTOR 2-ALPHA KINASE"/>
    <property type="match status" value="1"/>
</dbReference>
<dbReference type="GO" id="GO:0005634">
    <property type="term" value="C:nucleus"/>
    <property type="evidence" value="ECO:0007669"/>
    <property type="project" value="TreeGrafter"/>
</dbReference>
<proteinExistence type="predicted"/>
<evidence type="ECO:0000256" key="2">
    <source>
        <dbReference type="ARBA" id="ARBA00022741"/>
    </source>
</evidence>
<name>A0AAN5CGB3_9BILA</name>
<protein>
    <recommendedName>
        <fullName evidence="5">Protein kinase domain-containing protein</fullName>
    </recommendedName>
</protein>
<keyword evidence="2" id="KW-0547">Nucleotide-binding</keyword>
<dbReference type="InterPro" id="IPR000719">
    <property type="entry name" value="Prot_kinase_dom"/>
</dbReference>
<dbReference type="EMBL" id="BTRK01000003">
    <property type="protein sequence ID" value="GMR43157.1"/>
    <property type="molecule type" value="Genomic_DNA"/>
</dbReference>
<dbReference type="PROSITE" id="PS50011">
    <property type="entry name" value="PROTEIN_KINASE_DOM"/>
    <property type="match status" value="1"/>
</dbReference>
<reference evidence="7" key="1">
    <citation type="submission" date="2022-10" db="EMBL/GenBank/DDBJ databases">
        <title>Genome assembly of Pristionchus species.</title>
        <authorList>
            <person name="Yoshida K."/>
            <person name="Sommer R.J."/>
        </authorList>
    </citation>
    <scope>NUCLEOTIDE SEQUENCE [LARGE SCALE GENOMIC DNA]</scope>
    <source>
        <strain evidence="7">RS5460</strain>
    </source>
</reference>
<comment type="caution">
    <text evidence="6">The sequence shown here is derived from an EMBL/GenBank/DDBJ whole genome shotgun (WGS) entry which is preliminary data.</text>
</comment>
<dbReference type="Pfam" id="PF00069">
    <property type="entry name" value="Pkinase"/>
    <property type="match status" value="1"/>
</dbReference>
<keyword evidence="4" id="KW-0067">ATP-binding</keyword>
<sequence>IQPSNILFADIDHLKICDLGLATEIAMQDGREISMTRTSIGTKLYWAPEQTYFKYTSKVDIFSLGLIVIEIIVYMDDVQRQVVSSKYPNILLSSIER</sequence>
<feature type="non-terminal residue" evidence="6">
    <location>
        <position position="1"/>
    </location>
</feature>
<dbReference type="InterPro" id="IPR050339">
    <property type="entry name" value="CC_SR_Kinase"/>
</dbReference>